<proteinExistence type="predicted"/>
<gene>
    <name evidence="1" type="ORF">LTR37_020521</name>
</gene>
<evidence type="ECO:0000313" key="1">
    <source>
        <dbReference type="EMBL" id="KAK3683134.1"/>
    </source>
</evidence>
<sequence length="549" mass="58875">MILVLAVCLAFVRLASSACSATPPISLPITDVLLSSGNVMRGVPVAVGVPPQNLSLVPTPYLNDTWIYNTSSAFCPSDRTRASCTTFRGGLYDSNGSVVAEAAADVYASGGDPSDVQRTVGEHYWISSWVNEDVLLGDTVLNMFPLGMPGFFSDGGATQNMLGLGINSTVLNALQAAGKIASRSYSYWWGQMGAPENVQMDGSIVFGGYDKAKVSGTPYTKSLINPEVNCGSGMRVTISDLILGFPNGTQGSILGHKQIFACLTPDFPVLMTMPEDPYYRIFEGLTGTNNIGIGGGYGIDAPGALYPPDEVYKGSLTIELDSAFSVEVPNNLLVKAPKVNEDDGTISTNTSVREVVIFPAPGEDGETFILGRPFFSAAYLSVDYDAETFSLWKAHATEHADVVPFGDNCSMSPDDADPFDKVPPKSKENNKEPLTSKTIAVTATCSVLVVVITLAAVAFLWYIRRRKRRITASSYGNREASETSPSADSTKSGTPFEIMTSSELQEMSTDKDPHELAVQEDPLELPTERASRVRQMRQLQGQNAPVELA</sequence>
<dbReference type="EMBL" id="JAUTXU010000366">
    <property type="protein sequence ID" value="KAK3683134.1"/>
    <property type="molecule type" value="Genomic_DNA"/>
</dbReference>
<name>A0ACC3MD00_9PEZI</name>
<keyword evidence="2" id="KW-1185">Reference proteome</keyword>
<dbReference type="Proteomes" id="UP001281147">
    <property type="component" value="Unassembled WGS sequence"/>
</dbReference>
<organism evidence="1 2">
    <name type="scientific">Vermiconidia calcicola</name>
    <dbReference type="NCBI Taxonomy" id="1690605"/>
    <lineage>
        <taxon>Eukaryota</taxon>
        <taxon>Fungi</taxon>
        <taxon>Dikarya</taxon>
        <taxon>Ascomycota</taxon>
        <taxon>Pezizomycotina</taxon>
        <taxon>Dothideomycetes</taxon>
        <taxon>Dothideomycetidae</taxon>
        <taxon>Mycosphaerellales</taxon>
        <taxon>Extremaceae</taxon>
        <taxon>Vermiconidia</taxon>
    </lineage>
</organism>
<protein>
    <submittedName>
        <fullName evidence="1">Uncharacterized protein</fullName>
    </submittedName>
</protein>
<accession>A0ACC3MD00</accession>
<evidence type="ECO:0000313" key="2">
    <source>
        <dbReference type="Proteomes" id="UP001281147"/>
    </source>
</evidence>
<reference evidence="1" key="1">
    <citation type="submission" date="2023-07" db="EMBL/GenBank/DDBJ databases">
        <title>Black Yeasts Isolated from many extreme environments.</title>
        <authorList>
            <person name="Coleine C."/>
            <person name="Stajich J.E."/>
            <person name="Selbmann L."/>
        </authorList>
    </citation>
    <scope>NUCLEOTIDE SEQUENCE</scope>
    <source>
        <strain evidence="1">CCFEE 5714</strain>
    </source>
</reference>
<comment type="caution">
    <text evidence="1">The sequence shown here is derived from an EMBL/GenBank/DDBJ whole genome shotgun (WGS) entry which is preliminary data.</text>
</comment>